<keyword evidence="1" id="KW-1133">Transmembrane helix</keyword>
<accession>A0A9X8E1A6</accession>
<comment type="caution">
    <text evidence="2">The sequence shown here is derived from an EMBL/GenBank/DDBJ whole genome shotgun (WGS) entry which is preliminary data.</text>
</comment>
<feature type="non-terminal residue" evidence="2">
    <location>
        <position position="74"/>
    </location>
</feature>
<evidence type="ECO:0000313" key="2">
    <source>
        <dbReference type="EMBL" id="RLO07755.1"/>
    </source>
</evidence>
<dbReference type="Proteomes" id="UP000275652">
    <property type="component" value="Unassembled WGS sequence"/>
</dbReference>
<proteinExistence type="predicted"/>
<name>A0A9X8E1A6_APHAT</name>
<dbReference type="EMBL" id="QUTI01022917">
    <property type="protein sequence ID" value="RLO07755.1"/>
    <property type="molecule type" value="Genomic_DNA"/>
</dbReference>
<sequence length="74" mass="8516">MSTKNLPLVSPDTVTQAKDATMLKDLDGEIPQHVLDDIHDHRRFIWWSLLFLNGSVLWAYYSGLSAQDYYAAKF</sequence>
<reference evidence="2 3" key="1">
    <citation type="journal article" date="2018" name="J. Invertebr. Pathol.">
        <title>New genotyping method for the causative agent of crayfish plague (Aphanomyces astaci) based on whole genome data.</title>
        <authorList>
            <person name="Minardi D."/>
            <person name="Studholme D.J."/>
            <person name="van der Giezen M."/>
            <person name="Pretto T."/>
            <person name="Oidtmann B."/>
        </authorList>
    </citation>
    <scope>NUCLEOTIDE SEQUENCE [LARGE SCALE GENOMIC DNA]</scope>
    <source>
        <strain evidence="2 3">KB13</strain>
    </source>
</reference>
<evidence type="ECO:0000256" key="1">
    <source>
        <dbReference type="SAM" id="Phobius"/>
    </source>
</evidence>
<organism evidence="2 3">
    <name type="scientific">Aphanomyces astaci</name>
    <name type="common">Crayfish plague agent</name>
    <dbReference type="NCBI Taxonomy" id="112090"/>
    <lineage>
        <taxon>Eukaryota</taxon>
        <taxon>Sar</taxon>
        <taxon>Stramenopiles</taxon>
        <taxon>Oomycota</taxon>
        <taxon>Saprolegniomycetes</taxon>
        <taxon>Saprolegniales</taxon>
        <taxon>Verrucalvaceae</taxon>
        <taxon>Aphanomyces</taxon>
    </lineage>
</organism>
<dbReference type="AlphaFoldDB" id="A0A9X8E1A6"/>
<keyword evidence="1" id="KW-0812">Transmembrane</keyword>
<keyword evidence="1" id="KW-0472">Membrane</keyword>
<evidence type="ECO:0000313" key="3">
    <source>
        <dbReference type="Proteomes" id="UP000275652"/>
    </source>
</evidence>
<protein>
    <submittedName>
        <fullName evidence="2">Uncharacterized protein</fullName>
    </submittedName>
</protein>
<feature type="transmembrane region" description="Helical" evidence="1">
    <location>
        <begin position="44"/>
        <end position="61"/>
    </location>
</feature>
<gene>
    <name evidence="2" type="ORF">DYB28_012770</name>
</gene>